<accession>A0A2N8HG62</accession>
<dbReference type="Pfam" id="PF21809">
    <property type="entry name" value="Glyco_hydro_84_hel"/>
    <property type="match status" value="1"/>
</dbReference>
<dbReference type="Gene3D" id="1.20.58.460">
    <property type="entry name" value="Hyaluronidase post-catalytic domain-like"/>
    <property type="match status" value="1"/>
</dbReference>
<evidence type="ECO:0000313" key="9">
    <source>
        <dbReference type="Proteomes" id="UP000236000"/>
    </source>
</evidence>
<reference evidence="8 9" key="1">
    <citation type="journal article" date="2017" name="BMC Genomics">
        <title>Genome sequencing of 39 Akkermansia muciniphila isolates reveals its population structure, genomic and functional diverisity, and global distribution in mammalian gut microbiotas.</title>
        <authorList>
            <person name="Guo X."/>
            <person name="Li S."/>
            <person name="Zhang J."/>
            <person name="Wu F."/>
            <person name="Li X."/>
            <person name="Wu D."/>
            <person name="Zhang M."/>
            <person name="Ou Z."/>
            <person name="Jie Z."/>
            <person name="Yan Q."/>
            <person name="Li P."/>
            <person name="Yi J."/>
            <person name="Peng Y."/>
        </authorList>
    </citation>
    <scope>NUCLEOTIDE SEQUENCE [LARGE SCALE GENOMIC DNA]</scope>
    <source>
        <strain evidence="8 9">GP24</strain>
    </source>
</reference>
<evidence type="ECO:0000313" key="8">
    <source>
        <dbReference type="EMBL" id="PNC19741.1"/>
    </source>
</evidence>
<dbReference type="Pfam" id="PF07555">
    <property type="entry name" value="NAGidase"/>
    <property type="match status" value="1"/>
</dbReference>
<dbReference type="Gene3D" id="2.60.120.260">
    <property type="entry name" value="Galactose-binding domain-like"/>
    <property type="match status" value="1"/>
</dbReference>
<evidence type="ECO:0000256" key="4">
    <source>
        <dbReference type="SAM" id="MobiDB-lite"/>
    </source>
</evidence>
<dbReference type="AlphaFoldDB" id="A0A2N8HG62"/>
<name>A0A2N8HG62_9BACT</name>
<dbReference type="InterPro" id="IPR029018">
    <property type="entry name" value="Hex-like_dom2"/>
</dbReference>
<dbReference type="SUPFAM" id="SSF55545">
    <property type="entry name" value="beta-N-acetylhexosaminidase-like domain"/>
    <property type="match status" value="1"/>
</dbReference>
<organism evidence="8 9">
    <name type="scientific">Akkermansia muciniphila</name>
    <dbReference type="NCBI Taxonomy" id="239935"/>
    <lineage>
        <taxon>Bacteria</taxon>
        <taxon>Pseudomonadati</taxon>
        <taxon>Verrucomicrobiota</taxon>
        <taxon>Verrucomicrobiia</taxon>
        <taxon>Verrucomicrobiales</taxon>
        <taxon>Akkermansiaceae</taxon>
        <taxon>Akkermansia</taxon>
    </lineage>
</organism>
<dbReference type="OrthoDB" id="9760892at2"/>
<dbReference type="Gene3D" id="3.20.20.80">
    <property type="entry name" value="Glycosidases"/>
    <property type="match status" value="1"/>
</dbReference>
<dbReference type="InterPro" id="IPR008979">
    <property type="entry name" value="Galactose-bd-like_sf"/>
</dbReference>
<keyword evidence="2 3" id="KW-0326">Glycosidase</keyword>
<dbReference type="SUPFAM" id="SSF51445">
    <property type="entry name" value="(Trans)glycosidases"/>
    <property type="match status" value="1"/>
</dbReference>
<feature type="domain" description="GH84" evidence="7">
    <location>
        <begin position="168"/>
        <end position="432"/>
    </location>
</feature>
<feature type="active site" description="Proton donor" evidence="3">
    <location>
        <position position="284"/>
    </location>
</feature>
<dbReference type="InterPro" id="IPR015882">
    <property type="entry name" value="HEX_bac_N"/>
</dbReference>
<dbReference type="GO" id="GO:0005975">
    <property type="term" value="P:carbohydrate metabolic process"/>
    <property type="evidence" value="ECO:0007669"/>
    <property type="project" value="UniProtKB-ARBA"/>
</dbReference>
<protein>
    <submittedName>
        <fullName evidence="8">Uncharacterized protein</fullName>
    </submittedName>
</protein>
<dbReference type="PANTHER" id="PTHR13170">
    <property type="entry name" value="O-GLCNACASE"/>
    <property type="match status" value="1"/>
</dbReference>
<dbReference type="InterPro" id="IPR017853">
    <property type="entry name" value="GH"/>
</dbReference>
<dbReference type="Gene3D" id="3.30.379.10">
    <property type="entry name" value="Chitobiase/beta-hexosaminidase domain 2-like"/>
    <property type="match status" value="1"/>
</dbReference>
<dbReference type="InterPro" id="IPR013780">
    <property type="entry name" value="Glyco_hydro_b"/>
</dbReference>
<dbReference type="InterPro" id="IPR000421">
    <property type="entry name" value="FA58C"/>
</dbReference>
<keyword evidence="5" id="KW-0732">Signal</keyword>
<dbReference type="Pfam" id="PF02838">
    <property type="entry name" value="Glyco_hydro_20b"/>
    <property type="match status" value="1"/>
</dbReference>
<evidence type="ECO:0000256" key="2">
    <source>
        <dbReference type="ARBA" id="ARBA00023295"/>
    </source>
</evidence>
<feature type="compositionally biased region" description="Low complexity" evidence="4">
    <location>
        <begin position="27"/>
        <end position="39"/>
    </location>
</feature>
<evidence type="ECO:0000259" key="6">
    <source>
        <dbReference type="PROSITE" id="PS50022"/>
    </source>
</evidence>
<dbReference type="PROSITE" id="PS52009">
    <property type="entry name" value="GH84"/>
    <property type="match status" value="1"/>
</dbReference>
<dbReference type="GO" id="GO:0015929">
    <property type="term" value="F:hexosaminidase activity"/>
    <property type="evidence" value="ECO:0007669"/>
    <property type="project" value="UniProtKB-ARBA"/>
</dbReference>
<evidence type="ECO:0000256" key="3">
    <source>
        <dbReference type="PROSITE-ProRule" id="PRU01353"/>
    </source>
</evidence>
<evidence type="ECO:0000259" key="7">
    <source>
        <dbReference type="PROSITE" id="PS52009"/>
    </source>
</evidence>
<dbReference type="InterPro" id="IPR011496">
    <property type="entry name" value="O-GlcNAcase_cat"/>
</dbReference>
<dbReference type="PANTHER" id="PTHR13170:SF16">
    <property type="entry name" value="PROTEIN O-GLCNACASE"/>
    <property type="match status" value="1"/>
</dbReference>
<keyword evidence="1 3" id="KW-0378">Hydrolase</keyword>
<dbReference type="RefSeq" id="WP_102711894.1">
    <property type="nucleotide sequence ID" value="NZ_PJKA01000003.1"/>
</dbReference>
<proteinExistence type="inferred from homology"/>
<comment type="similarity">
    <text evidence="3">Belongs to the glycosyl hydrolase 84 family.</text>
</comment>
<dbReference type="InterPro" id="IPR049478">
    <property type="entry name" value="BT_4395-like_hel"/>
</dbReference>
<dbReference type="Gene3D" id="2.60.40.1180">
    <property type="entry name" value="Golgi alpha-mannosidase II"/>
    <property type="match status" value="1"/>
</dbReference>
<dbReference type="PROSITE" id="PS50022">
    <property type="entry name" value="FA58C_3"/>
    <property type="match status" value="1"/>
</dbReference>
<dbReference type="Proteomes" id="UP000236000">
    <property type="component" value="Unassembled WGS sequence"/>
</dbReference>
<feature type="region of interest" description="Disordered" evidence="4">
    <location>
        <begin position="26"/>
        <end position="45"/>
    </location>
</feature>
<feature type="signal peptide" evidence="5">
    <location>
        <begin position="1"/>
        <end position="25"/>
    </location>
</feature>
<gene>
    <name evidence="8" type="ORF">CXU22_01645</name>
</gene>
<dbReference type="Pfam" id="PF00754">
    <property type="entry name" value="F5_F8_type_C"/>
    <property type="match status" value="1"/>
</dbReference>
<evidence type="ECO:0000256" key="1">
    <source>
        <dbReference type="ARBA" id="ARBA00022801"/>
    </source>
</evidence>
<sequence length="997" mass="108350">MNLISFRSMAAVTALGASLALPVFAQSSSPSSSSSPAASRAKKAARMPVYPIPQKMTRSGGSVTVPALKLSGARDEPTVNALKSMFSITPNGLPVQMSIIKGGKKPAGNVPQKAGAYSLSVTPQGIRMTGYDDEGLFYAAQTLLQLAEKTPSGVTLPVVEVLDWPDVPFRGTIEGFYGLPWGQEGRISQFKFYGKYKMNTYIYGPKDDVFHGFSKRWREPYPADMAKDLKELVKVAKQNKVNFVWAVHPGADIHWGEADRKAAVKKFEMMYDLGFRSFAVFFDDIGGEGAKPEGQVEFLNYLNKEFIHKKPDVTPLIVCPTAYSGGGGRYHEVMGEHLDKDIGIMWTGSGIVSDIKTPALKGINKYLQRPAFIWWNFPVTDYVRHALFLGRTYGVDADAMPFMQGFASNPMDKPEASKISLFSVANMTWNAKAYDSDKTWKDSIRILFPGCASAMQTFADHNSDGGPSGHNYRKEESVEIAPVVEEVLELCRRGGKVSESKAFDRLKTEFARMAQAPDMIRAKANNAAFIAEVEPWLVQFESLGKAGVNSMQMIEATEAGNASGALNYAMEAACLLAEMQRYSKEISKAINKHVTEVTKKSSQWQTAVKPSELVMAPAVRELLDMGSTPVLSRVSGQSVGRVKPYVSTKSKGGIEKMLDDDPESYYYCKEVQKKGDFFGVDLGAPREIRNVSIVMGRNDSDKDAVNKGQLEVSMDGQSWSPLMPESSGVRVEYEGRGKKGRFVRYRATVQGVPGGKSDVWTAIRDFKVNAPAAPSVLTDAPAFKTAVVEAGDKDISLKRIMEVHPLPPKKSLGLQIPAGASVESASVNLKTPDMKWARLYISMDGKSWTEVPLKADGSAEIGGVIKGIRLVNAGSSPQEVTLEEFRLNLANKGGKSADSGAAGDFNLATFLPVELSPEKVEIPCDSPRANSAIVLSDGKEASVLACGADGRWVPVGNLAKGKKVSTFSLKSVKKPVKALGLTGKKGNSVNIFEVIWK</sequence>
<dbReference type="InterPro" id="IPR051822">
    <property type="entry name" value="Glycosyl_Hydrolase_84"/>
</dbReference>
<evidence type="ECO:0000256" key="5">
    <source>
        <dbReference type="SAM" id="SignalP"/>
    </source>
</evidence>
<dbReference type="EMBL" id="PJKA01000003">
    <property type="protein sequence ID" value="PNC19741.1"/>
    <property type="molecule type" value="Genomic_DNA"/>
</dbReference>
<dbReference type="SUPFAM" id="SSF49785">
    <property type="entry name" value="Galactose-binding domain-like"/>
    <property type="match status" value="1"/>
</dbReference>
<feature type="domain" description="F5/8 type C" evidence="6">
    <location>
        <begin position="618"/>
        <end position="722"/>
    </location>
</feature>
<dbReference type="GO" id="GO:1901135">
    <property type="term" value="P:carbohydrate derivative metabolic process"/>
    <property type="evidence" value="ECO:0007669"/>
    <property type="project" value="UniProtKB-ARBA"/>
</dbReference>
<comment type="caution">
    <text evidence="8">The sequence shown here is derived from an EMBL/GenBank/DDBJ whole genome shotgun (WGS) entry which is preliminary data.</text>
</comment>
<feature type="chain" id="PRO_5014951403" evidence="5">
    <location>
        <begin position="26"/>
        <end position="997"/>
    </location>
</feature>
<dbReference type="SUPFAM" id="SSF140657">
    <property type="entry name" value="Hyaluronidase post-catalytic domain-like"/>
    <property type="match status" value="1"/>
</dbReference>